<dbReference type="AlphaFoldDB" id="A0ABD1I1T1"/>
<gene>
    <name evidence="1" type="ORF">AAHA92_05242</name>
</gene>
<reference evidence="1 2" key="1">
    <citation type="submission" date="2024-06" db="EMBL/GenBank/DDBJ databases">
        <title>A chromosome level genome sequence of Diviner's sage (Salvia divinorum).</title>
        <authorList>
            <person name="Ford S.A."/>
            <person name="Ro D.-K."/>
            <person name="Ness R.W."/>
            <person name="Phillips M.A."/>
        </authorList>
    </citation>
    <scope>NUCLEOTIDE SEQUENCE [LARGE SCALE GENOMIC DNA]</scope>
    <source>
        <strain evidence="1">SAF-2024a</strain>
        <tissue evidence="1">Leaf</tissue>
    </source>
</reference>
<proteinExistence type="predicted"/>
<accession>A0ABD1I1T1</accession>
<sequence length="78" mass="8837">MNVLCYHIGSVCVRYCWFQGEYSAKRDVMLMARHRTHVWESVTRYATKTSSSRTSSGVPILIGPLVLSATRRNAFVLA</sequence>
<name>A0ABD1I1T1_SALDI</name>
<evidence type="ECO:0000313" key="1">
    <source>
        <dbReference type="EMBL" id="KAL1562686.1"/>
    </source>
</evidence>
<keyword evidence="2" id="KW-1185">Reference proteome</keyword>
<dbReference type="Proteomes" id="UP001567538">
    <property type="component" value="Unassembled WGS sequence"/>
</dbReference>
<evidence type="ECO:0000313" key="2">
    <source>
        <dbReference type="Proteomes" id="UP001567538"/>
    </source>
</evidence>
<comment type="caution">
    <text evidence="1">The sequence shown here is derived from an EMBL/GenBank/DDBJ whole genome shotgun (WGS) entry which is preliminary data.</text>
</comment>
<organism evidence="1 2">
    <name type="scientific">Salvia divinorum</name>
    <name type="common">Maria pastora</name>
    <name type="synonym">Diviner's sage</name>
    <dbReference type="NCBI Taxonomy" id="28513"/>
    <lineage>
        <taxon>Eukaryota</taxon>
        <taxon>Viridiplantae</taxon>
        <taxon>Streptophyta</taxon>
        <taxon>Embryophyta</taxon>
        <taxon>Tracheophyta</taxon>
        <taxon>Spermatophyta</taxon>
        <taxon>Magnoliopsida</taxon>
        <taxon>eudicotyledons</taxon>
        <taxon>Gunneridae</taxon>
        <taxon>Pentapetalae</taxon>
        <taxon>asterids</taxon>
        <taxon>lamiids</taxon>
        <taxon>Lamiales</taxon>
        <taxon>Lamiaceae</taxon>
        <taxon>Nepetoideae</taxon>
        <taxon>Mentheae</taxon>
        <taxon>Salviinae</taxon>
        <taxon>Salvia</taxon>
        <taxon>Salvia subgen. Calosphace</taxon>
    </lineage>
</organism>
<evidence type="ECO:0008006" key="3">
    <source>
        <dbReference type="Google" id="ProtNLM"/>
    </source>
</evidence>
<dbReference type="EMBL" id="JBEAFC010000003">
    <property type="protein sequence ID" value="KAL1562686.1"/>
    <property type="molecule type" value="Genomic_DNA"/>
</dbReference>
<protein>
    <recommendedName>
        <fullName evidence="3">Secreted protein</fullName>
    </recommendedName>
</protein>